<sequence>MDDMLVMLKDLTDANGTPGNERQPREVMKKYISSYADSVETDHLGSLIAKKIGSVEDGPKIMVAGHLDEIGFMITHIDEKGFLKFQCLGGWWEQVMLAQRVTVMTKSGNIPGVIGSKPPHILTPEVRKKSMDKKEMFIDIGATSKDEAMGFGVRPGDTVVPVCDFTIMKNEKMLMAKAWDNRIGCAIAIEVLRQLSDTEHPNTVYGVGTVQEEVGLRGAKTSAHLIQPDIGFAVDVGIAGDTPGVTEKDALAKMGDGPQIVMYDASMVAHTGLRDFVTDTADEKNIPYQFDAVPAGGTDSGSIHLTANGVPALSITIATRYIHTHAAILHRDDFENAVKLIVEVIKKLDRKTVDAITFD</sequence>
<feature type="binding site" evidence="8">
    <location>
        <position position="180"/>
    </location>
    <ligand>
        <name>Zn(2+)</name>
        <dbReference type="ChEBI" id="CHEBI:29105"/>
        <label>2</label>
    </ligand>
</feature>
<comment type="cofactor">
    <cofactor evidence="8">
        <name>a divalent metal cation</name>
        <dbReference type="ChEBI" id="CHEBI:60240"/>
    </cofactor>
    <text evidence="8">Binds 2 divalent metal cations per subunit.</text>
</comment>
<comment type="caution">
    <text evidence="9">The sequence shown here is derived from an EMBL/GenBank/DDBJ whole genome shotgun (WGS) entry which is preliminary data.</text>
</comment>
<keyword evidence="3" id="KW-0645">Protease</keyword>
<accession>A0A9Q4AZM2</accession>
<dbReference type="RefSeq" id="WP_257820339.1">
    <property type="nucleotide sequence ID" value="NZ_JABXYM010000001.1"/>
</dbReference>
<evidence type="ECO:0000256" key="1">
    <source>
        <dbReference type="ARBA" id="ARBA00006272"/>
    </source>
</evidence>
<evidence type="ECO:0000256" key="7">
    <source>
        <dbReference type="PIRSR" id="PIRSR001123-1"/>
    </source>
</evidence>
<dbReference type="GO" id="GO:0006508">
    <property type="term" value="P:proteolysis"/>
    <property type="evidence" value="ECO:0007669"/>
    <property type="project" value="UniProtKB-KW"/>
</dbReference>
<dbReference type="Pfam" id="PF05343">
    <property type="entry name" value="Peptidase_M42"/>
    <property type="match status" value="1"/>
</dbReference>
<keyword evidence="10" id="KW-1185">Reference proteome</keyword>
<evidence type="ECO:0000313" key="9">
    <source>
        <dbReference type="EMBL" id="MCR6095573.1"/>
    </source>
</evidence>
<dbReference type="InterPro" id="IPR051464">
    <property type="entry name" value="Peptidase_M42_aminopept"/>
</dbReference>
<feature type="binding site" evidence="8">
    <location>
        <position position="66"/>
    </location>
    <ligand>
        <name>Zn(2+)</name>
        <dbReference type="ChEBI" id="CHEBI:29105"/>
        <label>1</label>
    </ligand>
</feature>
<feature type="binding site" evidence="8">
    <location>
        <position position="235"/>
    </location>
    <ligand>
        <name>Zn(2+)</name>
        <dbReference type="ChEBI" id="CHEBI:29105"/>
        <label>1</label>
    </ligand>
</feature>
<name>A0A9Q4AZM2_SALAG</name>
<feature type="binding site" evidence="8">
    <location>
        <position position="180"/>
    </location>
    <ligand>
        <name>Zn(2+)</name>
        <dbReference type="ChEBI" id="CHEBI:29105"/>
        <label>1</label>
    </ligand>
</feature>
<dbReference type="Gene3D" id="3.40.630.10">
    <property type="entry name" value="Zn peptidases"/>
    <property type="match status" value="1"/>
</dbReference>
<dbReference type="InterPro" id="IPR023367">
    <property type="entry name" value="Peptidase_M42_dom2"/>
</dbReference>
<feature type="binding site" evidence="8">
    <location>
        <position position="213"/>
    </location>
    <ligand>
        <name>Zn(2+)</name>
        <dbReference type="ChEBI" id="CHEBI:29105"/>
        <label>2</label>
    </ligand>
</feature>
<dbReference type="PIRSF" id="PIRSF001123">
    <property type="entry name" value="PepA_GA"/>
    <property type="match status" value="1"/>
</dbReference>
<dbReference type="GO" id="GO:0004177">
    <property type="term" value="F:aminopeptidase activity"/>
    <property type="evidence" value="ECO:0007669"/>
    <property type="project" value="UniProtKB-UniRule"/>
</dbReference>
<keyword evidence="5" id="KW-0378">Hydrolase</keyword>
<dbReference type="InterPro" id="IPR008007">
    <property type="entry name" value="Peptidase_M42"/>
</dbReference>
<keyword evidence="2" id="KW-0031">Aminopeptidase</keyword>
<dbReference type="PANTHER" id="PTHR32481:SF21">
    <property type="entry name" value="AMINOPEPTIDASE YSDC-RELATED"/>
    <property type="match status" value="1"/>
</dbReference>
<reference evidence="9" key="1">
    <citation type="submission" date="2020-06" db="EMBL/GenBank/DDBJ databases">
        <title>Insight into the genomes of haloalkaliphilic bacilli from Kenyan soda lakes.</title>
        <authorList>
            <person name="Mwirichia R."/>
            <person name="Villamizar G.C."/>
            <person name="Poehlein A."/>
            <person name="Mugweru J."/>
            <person name="Kipnyargis A."/>
            <person name="Kiplimo D."/>
            <person name="Orwa P."/>
            <person name="Daniel R."/>
        </authorList>
    </citation>
    <scope>NUCLEOTIDE SEQUENCE</scope>
    <source>
        <strain evidence="9">B1096_S55</strain>
    </source>
</reference>
<evidence type="ECO:0000256" key="8">
    <source>
        <dbReference type="PIRSR" id="PIRSR001123-2"/>
    </source>
</evidence>
<organism evidence="9 10">
    <name type="scientific">Salipaludibacillus agaradhaerens</name>
    <name type="common">Bacillus agaradhaerens</name>
    <dbReference type="NCBI Taxonomy" id="76935"/>
    <lineage>
        <taxon>Bacteria</taxon>
        <taxon>Bacillati</taxon>
        <taxon>Bacillota</taxon>
        <taxon>Bacilli</taxon>
        <taxon>Bacillales</taxon>
        <taxon>Bacillaceae</taxon>
    </lineage>
</organism>
<evidence type="ECO:0000256" key="4">
    <source>
        <dbReference type="ARBA" id="ARBA00022723"/>
    </source>
</evidence>
<comment type="similarity">
    <text evidence="1 6">Belongs to the peptidase M42 family.</text>
</comment>
<dbReference type="GO" id="GO:0046872">
    <property type="term" value="F:metal ion binding"/>
    <property type="evidence" value="ECO:0007669"/>
    <property type="project" value="UniProtKB-UniRule"/>
</dbReference>
<gene>
    <name evidence="9" type="ORF">HXA33_03365</name>
</gene>
<evidence type="ECO:0000313" key="10">
    <source>
        <dbReference type="Proteomes" id="UP001057753"/>
    </source>
</evidence>
<proteinExistence type="inferred from homology"/>
<dbReference type="EMBL" id="JABXYM010000001">
    <property type="protein sequence ID" value="MCR6095573.1"/>
    <property type="molecule type" value="Genomic_DNA"/>
</dbReference>
<dbReference type="PANTHER" id="PTHR32481">
    <property type="entry name" value="AMINOPEPTIDASE"/>
    <property type="match status" value="1"/>
</dbReference>
<dbReference type="AlphaFoldDB" id="A0A9Q4AZM2"/>
<evidence type="ECO:0000256" key="5">
    <source>
        <dbReference type="ARBA" id="ARBA00022801"/>
    </source>
</evidence>
<dbReference type="Gene3D" id="2.40.30.40">
    <property type="entry name" value="Peptidase M42, domain 2"/>
    <property type="match status" value="1"/>
</dbReference>
<dbReference type="Proteomes" id="UP001057753">
    <property type="component" value="Unassembled WGS sequence"/>
</dbReference>
<protein>
    <submittedName>
        <fullName evidence="9">M42 family metallopeptidase</fullName>
    </submittedName>
</protein>
<dbReference type="SUPFAM" id="SSF53187">
    <property type="entry name" value="Zn-dependent exopeptidases"/>
    <property type="match status" value="1"/>
</dbReference>
<dbReference type="SUPFAM" id="SSF101821">
    <property type="entry name" value="Aminopeptidase/glucanase lid domain"/>
    <property type="match status" value="1"/>
</dbReference>
<feature type="active site" description="Proton acceptor" evidence="7">
    <location>
        <position position="212"/>
    </location>
</feature>
<feature type="binding site" evidence="8">
    <location>
        <position position="323"/>
    </location>
    <ligand>
        <name>Zn(2+)</name>
        <dbReference type="ChEBI" id="CHEBI:29105"/>
        <label>2</label>
    </ligand>
</feature>
<dbReference type="CDD" id="cd05656">
    <property type="entry name" value="M42_Frv"/>
    <property type="match status" value="1"/>
</dbReference>
<evidence type="ECO:0000256" key="2">
    <source>
        <dbReference type="ARBA" id="ARBA00022438"/>
    </source>
</evidence>
<evidence type="ECO:0000256" key="6">
    <source>
        <dbReference type="PIRNR" id="PIRNR001123"/>
    </source>
</evidence>
<evidence type="ECO:0000256" key="3">
    <source>
        <dbReference type="ARBA" id="ARBA00022670"/>
    </source>
</evidence>
<keyword evidence="4 8" id="KW-0479">Metal-binding</keyword>